<dbReference type="Proteomes" id="UP000001555">
    <property type="component" value="Unassembled WGS sequence"/>
</dbReference>
<sequence length="101" mass="11356">CKAKEGSAAPLHRRGRLRRIRVTRTVTATPPSVTTTVTTTGQTGQSEAGSTSGSPDDYEKAKQLLHDHFTPRVNRDYEIFNFRKTTQQDGETIDAFYTRLR</sequence>
<dbReference type="HOGENOM" id="CLU_2298677_0_0_1"/>
<evidence type="ECO:0000313" key="3">
    <source>
        <dbReference type="EnsemblMetazoa" id="ISCW001915-PA"/>
    </source>
</evidence>
<evidence type="ECO:0000256" key="1">
    <source>
        <dbReference type="SAM" id="MobiDB-lite"/>
    </source>
</evidence>
<reference evidence="2 4" key="1">
    <citation type="submission" date="2008-03" db="EMBL/GenBank/DDBJ databases">
        <title>Annotation of Ixodes scapularis.</title>
        <authorList>
            <consortium name="Ixodes scapularis Genome Project Consortium"/>
            <person name="Caler E."/>
            <person name="Hannick L.I."/>
            <person name="Bidwell S."/>
            <person name="Joardar V."/>
            <person name="Thiagarajan M."/>
            <person name="Amedeo P."/>
            <person name="Galinsky K.J."/>
            <person name="Schobel S."/>
            <person name="Inman J."/>
            <person name="Hostetler J."/>
            <person name="Miller J."/>
            <person name="Hammond M."/>
            <person name="Megy K."/>
            <person name="Lawson D."/>
            <person name="Kodira C."/>
            <person name="Sutton G."/>
            <person name="Meyer J."/>
            <person name="Hill C.A."/>
            <person name="Birren B."/>
            <person name="Nene V."/>
            <person name="Collins F."/>
            <person name="Alarcon-Chaidez F."/>
            <person name="Wikel S."/>
            <person name="Strausberg R."/>
        </authorList>
    </citation>
    <scope>NUCLEOTIDE SEQUENCE [LARGE SCALE GENOMIC DNA]</scope>
    <source>
        <strain evidence="4">Wikel</strain>
        <strain evidence="2">Wikel colony</strain>
    </source>
</reference>
<name>B7P8D4_IXOSC</name>
<feature type="non-terminal residue" evidence="2">
    <location>
        <position position="101"/>
    </location>
</feature>
<keyword evidence="4" id="KW-1185">Reference proteome</keyword>
<gene>
    <name evidence="2" type="ORF">IscW_ISCW001915</name>
</gene>
<reference evidence="3" key="2">
    <citation type="submission" date="2020-05" db="UniProtKB">
        <authorList>
            <consortium name="EnsemblMetazoa"/>
        </authorList>
    </citation>
    <scope>IDENTIFICATION</scope>
    <source>
        <strain evidence="3">wikel</strain>
    </source>
</reference>
<dbReference type="EMBL" id="ABJB010790755">
    <property type="status" value="NOT_ANNOTATED_CDS"/>
    <property type="molecule type" value="Genomic_DNA"/>
</dbReference>
<feature type="compositionally biased region" description="Polar residues" evidence="1">
    <location>
        <begin position="44"/>
        <end position="54"/>
    </location>
</feature>
<evidence type="ECO:0000313" key="4">
    <source>
        <dbReference type="Proteomes" id="UP000001555"/>
    </source>
</evidence>
<feature type="compositionally biased region" description="Low complexity" evidence="1">
    <location>
        <begin position="28"/>
        <end position="43"/>
    </location>
</feature>
<accession>B7P8D4</accession>
<evidence type="ECO:0000313" key="2">
    <source>
        <dbReference type="EMBL" id="EEC02856.1"/>
    </source>
</evidence>
<proteinExistence type="predicted"/>
<dbReference type="AlphaFoldDB" id="B7P8D4"/>
<dbReference type="EnsemblMetazoa" id="ISCW001915-RA">
    <property type="protein sequence ID" value="ISCW001915-PA"/>
    <property type="gene ID" value="ISCW001915"/>
</dbReference>
<dbReference type="InParanoid" id="B7P8D4"/>
<feature type="non-terminal residue" evidence="2">
    <location>
        <position position="1"/>
    </location>
</feature>
<feature type="region of interest" description="Disordered" evidence="1">
    <location>
        <begin position="28"/>
        <end position="58"/>
    </location>
</feature>
<dbReference type="EMBL" id="DS656731">
    <property type="protein sequence ID" value="EEC02856.1"/>
    <property type="molecule type" value="Genomic_DNA"/>
</dbReference>
<dbReference type="VEuPathDB" id="VectorBase:ISCI001915"/>
<dbReference type="PaxDb" id="6945-B7P8D4"/>
<organism>
    <name type="scientific">Ixodes scapularis</name>
    <name type="common">Black-legged tick</name>
    <name type="synonym">Deer tick</name>
    <dbReference type="NCBI Taxonomy" id="6945"/>
    <lineage>
        <taxon>Eukaryota</taxon>
        <taxon>Metazoa</taxon>
        <taxon>Ecdysozoa</taxon>
        <taxon>Arthropoda</taxon>
        <taxon>Chelicerata</taxon>
        <taxon>Arachnida</taxon>
        <taxon>Acari</taxon>
        <taxon>Parasitiformes</taxon>
        <taxon>Ixodida</taxon>
        <taxon>Ixodoidea</taxon>
        <taxon>Ixodidae</taxon>
        <taxon>Ixodinae</taxon>
        <taxon>Ixodes</taxon>
    </lineage>
</organism>
<protein>
    <submittedName>
        <fullName evidence="2 3">Uncharacterized protein</fullName>
    </submittedName>
</protein>
<dbReference type="VEuPathDB" id="VectorBase:ISCW001915"/>